<dbReference type="Pfam" id="PF14452">
    <property type="entry name" value="Multi_ubiq"/>
    <property type="match status" value="2"/>
</dbReference>
<comment type="caution">
    <text evidence="2">The sequence shown here is derived from an EMBL/GenBank/DDBJ whole genome shotgun (WGS) entry which is preliminary data.</text>
</comment>
<dbReference type="AlphaFoldDB" id="A0A7M3DI73"/>
<dbReference type="RefSeq" id="WP_130666338.1">
    <property type="nucleotide sequence ID" value="NZ_SILA01000004.1"/>
</dbReference>
<dbReference type="Proteomes" id="UP000292974">
    <property type="component" value="Unassembled WGS sequence"/>
</dbReference>
<evidence type="ECO:0000313" key="2">
    <source>
        <dbReference type="EMBL" id="TAY41475.1"/>
    </source>
</evidence>
<feature type="domain" description="Multi-ubiquitin" evidence="1">
    <location>
        <begin position="36"/>
        <end position="99"/>
    </location>
</feature>
<sequence>MQHISSDNRADGAPLDDGVEINRTAGYRLLYGDNGLDFRPLVLPDPIPLGRQILEAAGVRDIESTALAAILAGGAMEDIRLSEPYDLSGRGVERVIGFRTDTLYRAFLVGRELIWGRREIRGEELYALADLTETEALYIDVPGGTDVHVKRDSVIDLSEPGVERFIAGPVPAPEGFEISVNYNGIVRQVRVRPRDLISSIIETVRPLFGNPGGDLVLIDTASGRVLEPAHTVAQEGVHVGAQLQLRAPIVRGG</sequence>
<gene>
    <name evidence="2" type="ORF">ELH90_38130</name>
</gene>
<accession>A0A7M3DI73</accession>
<organism evidence="2 3">
    <name type="scientific">Rhizobium leguminosarum</name>
    <dbReference type="NCBI Taxonomy" id="384"/>
    <lineage>
        <taxon>Bacteria</taxon>
        <taxon>Pseudomonadati</taxon>
        <taxon>Pseudomonadota</taxon>
        <taxon>Alphaproteobacteria</taxon>
        <taxon>Hyphomicrobiales</taxon>
        <taxon>Rhizobiaceae</taxon>
        <taxon>Rhizobium/Agrobacterium group</taxon>
        <taxon>Rhizobium</taxon>
    </lineage>
</organism>
<dbReference type="EMBL" id="SIOP01000008">
    <property type="protein sequence ID" value="TAY41475.1"/>
    <property type="molecule type" value="Genomic_DNA"/>
</dbReference>
<evidence type="ECO:0000259" key="1">
    <source>
        <dbReference type="Pfam" id="PF14452"/>
    </source>
</evidence>
<feature type="domain" description="Multi-ubiquitin" evidence="1">
    <location>
        <begin position="107"/>
        <end position="168"/>
    </location>
</feature>
<evidence type="ECO:0000313" key="3">
    <source>
        <dbReference type="Proteomes" id="UP000292974"/>
    </source>
</evidence>
<proteinExistence type="predicted"/>
<protein>
    <recommendedName>
        <fullName evidence="1">Multi-ubiquitin domain-containing protein</fullName>
    </recommendedName>
</protein>
<dbReference type="InterPro" id="IPR027802">
    <property type="entry name" value="Multi-ubiquitin_dom"/>
</dbReference>
<reference evidence="2 3" key="1">
    <citation type="submission" date="2019-02" db="EMBL/GenBank/DDBJ databases">
        <title>The genomic architecture of introgression among sibling species of bacteria.</title>
        <authorList>
            <person name="Cavassim M.I.A."/>
            <person name="Moeskjaer S."/>
            <person name="Moslemi C."/>
            <person name="Fields B."/>
            <person name="Bachmann A."/>
            <person name="Vilhjalmsson B."/>
            <person name="Schierup M.H."/>
            <person name="Young J.P.W."/>
            <person name="Andersen S.U."/>
        </authorList>
    </citation>
    <scope>NUCLEOTIDE SEQUENCE [LARGE SCALE GENOMIC DNA]</scope>
    <source>
        <strain evidence="2 3">SM135B</strain>
    </source>
</reference>
<name>A0A7M3DI73_RHILE</name>